<dbReference type="Pfam" id="PF22936">
    <property type="entry name" value="Pol_BBD"/>
    <property type="match status" value="1"/>
</dbReference>
<dbReference type="InterPro" id="IPR036875">
    <property type="entry name" value="Znf_CCHC_sf"/>
</dbReference>
<reference evidence="3" key="1">
    <citation type="submission" date="2021-03" db="EMBL/GenBank/DDBJ databases">
        <title>Draft genome sequence of rust myrtle Austropuccinia psidii MF-1, a brazilian biotype.</title>
        <authorList>
            <person name="Quecine M.C."/>
            <person name="Pachon D.M.R."/>
            <person name="Bonatelli M.L."/>
            <person name="Correr F.H."/>
            <person name="Franceschini L.M."/>
            <person name="Leite T.F."/>
            <person name="Margarido G.R.A."/>
            <person name="Almeida C.A."/>
            <person name="Ferrarezi J.A."/>
            <person name="Labate C.A."/>
        </authorList>
    </citation>
    <scope>NUCLEOTIDE SEQUENCE</scope>
    <source>
        <strain evidence="3">MF-1</strain>
    </source>
</reference>
<feature type="domain" description="Retrovirus-related Pol polyprotein from transposon TNT 1-94-like beta-barrel" evidence="2">
    <location>
        <begin position="164"/>
        <end position="214"/>
    </location>
</feature>
<accession>A0A9Q3DFZ1</accession>
<evidence type="ECO:0000256" key="1">
    <source>
        <dbReference type="ARBA" id="ARBA00022664"/>
    </source>
</evidence>
<dbReference type="InterPro" id="IPR054722">
    <property type="entry name" value="PolX-like_BBD"/>
</dbReference>
<evidence type="ECO:0000313" key="3">
    <source>
        <dbReference type="EMBL" id="MBW0501018.1"/>
    </source>
</evidence>
<evidence type="ECO:0000313" key="4">
    <source>
        <dbReference type="Proteomes" id="UP000765509"/>
    </source>
</evidence>
<gene>
    <name evidence="3" type="ORF">O181_040733</name>
</gene>
<comment type="caution">
    <text evidence="3">The sequence shown here is derived from an EMBL/GenBank/DDBJ whole genome shotgun (WGS) entry which is preliminary data.</text>
</comment>
<dbReference type="GO" id="GO:0003676">
    <property type="term" value="F:nucleic acid binding"/>
    <property type="evidence" value="ECO:0007669"/>
    <property type="project" value="InterPro"/>
</dbReference>
<dbReference type="SUPFAM" id="SSF57756">
    <property type="entry name" value="Retrovirus zinc finger-like domains"/>
    <property type="match status" value="1"/>
</dbReference>
<sequence length="215" mass="23988">MDSRMTTDPNFQIRANEVLQVAQCFQKRLAPGNTSANNLISIMAASGSGQSPTPPFNQNTMPSRQRPLATRIPLSQQSESWACYHLSPKFPCLHCYQWGHWAQDCQRKKRGLPAIDDLQKKNPNVTLRKSMVFSHPCIAEIEVEEEDPFIASIQEEPPDNFLVLLDFGATHHVAGDISLFENYQKVDMSLSVASAKRHPVIGRGTINLACQSGKI</sequence>
<proteinExistence type="predicted"/>
<name>A0A9Q3DFZ1_9BASI</name>
<dbReference type="AlphaFoldDB" id="A0A9Q3DFZ1"/>
<dbReference type="GO" id="GO:0006397">
    <property type="term" value="P:mRNA processing"/>
    <property type="evidence" value="ECO:0007669"/>
    <property type="project" value="UniProtKB-KW"/>
</dbReference>
<organism evidence="3 4">
    <name type="scientific">Austropuccinia psidii MF-1</name>
    <dbReference type="NCBI Taxonomy" id="1389203"/>
    <lineage>
        <taxon>Eukaryota</taxon>
        <taxon>Fungi</taxon>
        <taxon>Dikarya</taxon>
        <taxon>Basidiomycota</taxon>
        <taxon>Pucciniomycotina</taxon>
        <taxon>Pucciniomycetes</taxon>
        <taxon>Pucciniales</taxon>
        <taxon>Sphaerophragmiaceae</taxon>
        <taxon>Austropuccinia</taxon>
    </lineage>
</organism>
<dbReference type="GO" id="GO:0008270">
    <property type="term" value="F:zinc ion binding"/>
    <property type="evidence" value="ECO:0007669"/>
    <property type="project" value="InterPro"/>
</dbReference>
<dbReference type="EMBL" id="AVOT02016103">
    <property type="protein sequence ID" value="MBW0501018.1"/>
    <property type="molecule type" value="Genomic_DNA"/>
</dbReference>
<keyword evidence="4" id="KW-1185">Reference proteome</keyword>
<evidence type="ECO:0000259" key="2">
    <source>
        <dbReference type="Pfam" id="PF22936"/>
    </source>
</evidence>
<dbReference type="Proteomes" id="UP000765509">
    <property type="component" value="Unassembled WGS sequence"/>
</dbReference>
<protein>
    <recommendedName>
        <fullName evidence="2">Retrovirus-related Pol polyprotein from transposon TNT 1-94-like beta-barrel domain-containing protein</fullName>
    </recommendedName>
</protein>
<dbReference type="OrthoDB" id="2928884at2759"/>
<keyword evidence="1" id="KW-0507">mRNA processing</keyword>